<dbReference type="EMBL" id="BARW01019411">
    <property type="protein sequence ID" value="GAI94983.1"/>
    <property type="molecule type" value="Genomic_DNA"/>
</dbReference>
<evidence type="ECO:0000313" key="1">
    <source>
        <dbReference type="EMBL" id="GAI94983.1"/>
    </source>
</evidence>
<gene>
    <name evidence="1" type="ORF">S12H4_33002</name>
</gene>
<protein>
    <submittedName>
        <fullName evidence="1">Uncharacterized protein</fullName>
    </submittedName>
</protein>
<organism evidence="1">
    <name type="scientific">marine sediment metagenome</name>
    <dbReference type="NCBI Taxonomy" id="412755"/>
    <lineage>
        <taxon>unclassified sequences</taxon>
        <taxon>metagenomes</taxon>
        <taxon>ecological metagenomes</taxon>
    </lineage>
</organism>
<feature type="non-terminal residue" evidence="1">
    <location>
        <position position="1"/>
    </location>
</feature>
<name>X1SQ00_9ZZZZ</name>
<accession>X1SQ00</accession>
<dbReference type="AlphaFoldDB" id="X1SQ00"/>
<proteinExistence type="predicted"/>
<sequence>ENINQKSGASIQNKFVSREYIESKRGVMHRPPRSTDVPPD</sequence>
<reference evidence="1" key="1">
    <citation type="journal article" date="2014" name="Front. Microbiol.">
        <title>High frequency of phylogenetically diverse reductive dehalogenase-homologous genes in deep subseafloor sedimentary metagenomes.</title>
        <authorList>
            <person name="Kawai M."/>
            <person name="Futagami T."/>
            <person name="Toyoda A."/>
            <person name="Takaki Y."/>
            <person name="Nishi S."/>
            <person name="Hori S."/>
            <person name="Arai W."/>
            <person name="Tsubouchi T."/>
            <person name="Morono Y."/>
            <person name="Uchiyama I."/>
            <person name="Ito T."/>
            <person name="Fujiyama A."/>
            <person name="Inagaki F."/>
            <person name="Takami H."/>
        </authorList>
    </citation>
    <scope>NUCLEOTIDE SEQUENCE</scope>
    <source>
        <strain evidence="1">Expedition CK06-06</strain>
    </source>
</reference>
<comment type="caution">
    <text evidence="1">The sequence shown here is derived from an EMBL/GenBank/DDBJ whole genome shotgun (WGS) entry which is preliminary data.</text>
</comment>